<evidence type="ECO:0000256" key="3">
    <source>
        <dbReference type="ARBA" id="ARBA00022729"/>
    </source>
</evidence>
<dbReference type="OrthoDB" id="5348080at2"/>
<evidence type="ECO:0000256" key="1">
    <source>
        <dbReference type="ARBA" id="ARBA00000085"/>
    </source>
</evidence>
<keyword evidence="3 6" id="KW-0732">Signal</keyword>
<evidence type="ECO:0000256" key="4">
    <source>
        <dbReference type="SAM" id="Coils"/>
    </source>
</evidence>
<dbReference type="SMART" id="SM00387">
    <property type="entry name" value="HATPase_c"/>
    <property type="match status" value="1"/>
</dbReference>
<dbReference type="GO" id="GO:0000155">
    <property type="term" value="F:phosphorelay sensor kinase activity"/>
    <property type="evidence" value="ECO:0007669"/>
    <property type="project" value="InterPro"/>
</dbReference>
<dbReference type="InterPro" id="IPR005467">
    <property type="entry name" value="His_kinase_dom"/>
</dbReference>
<protein>
    <recommendedName>
        <fullName evidence="2">histidine kinase</fullName>
        <ecNumber evidence="2">2.7.13.3</ecNumber>
    </recommendedName>
</protein>
<sequence>MKIIILFMMFFSSVIAQINIEKNESFSDIEKEYIKTNTVTIGMIEDYYPFAFKNNGKPNGYSYDYLNLIIKKSGLKIDIKMDTWSNILKKFKNKELNLIDTISYKKDRESFTNFTEPYFQIANVIFARKGEFLDYENFESLKGMKIGITKDIYYYDTVKDLNLFELVTYKNSKENMKALAFGDVDAAFNNHMSGQRYVSEAGYTNIKILDELNSNTIKKEDLRIGVEKENDILYSIINKSIKLISRKELEKLNNKWFSTRIIPDNQVNDIGLTKEEKKYLDEKEFINMCIDPHWMPFEKLDEKGNHIGITADYYKVLSKMINQNIRVIKTTSWNQSIEYAKSRKCDILSLAMQTPERKQYMDFTTPYLKIPIVIATKLDVPFIDNIASLKNKSVGIPKGYAFVELLKKKYKNINIIEVDDIKDGLKKVNQGELYGYIGTLASISYQFQNGLGTALKITGKFDEKWELAIAVRNDDKILFNILEKLVEKMDVLEHQRILSNWISIKYEKEINYTIIIYLLVAVFVIALLFLYRQYSLKKSNRDLKIAVEKKTKDLQALNESLESRIKEEVEKNLDIQEKLFKSEKMASMGEMIGNIAHQWRQPLSMISMGATGMQLQKSHGLLSDEFFEQTCIDINENAQYLSKTIDDFRNFILGDRTKVVFTLSNEINRFLSLVKGSITNNNINMIVNIEKELELFGYPNELLQCVINIFNNSRDILLEREIKNKYIFITSYTENNNIIIKIKDNARGINKDILPKVFDLYFTTKHQSKGTGIGLHMTYNLIVKGMNGSIEVHNAKYTYENNEYSGAEFVIKIPKET</sequence>
<dbReference type="PANTHER" id="PTHR35936:SF17">
    <property type="entry name" value="ARGININE-BINDING EXTRACELLULAR PROTEIN ARTP"/>
    <property type="match status" value="1"/>
</dbReference>
<dbReference type="CDD" id="cd13708">
    <property type="entry name" value="PBP2_BvgS_like_1"/>
    <property type="match status" value="1"/>
</dbReference>
<evidence type="ECO:0000256" key="6">
    <source>
        <dbReference type="SAM" id="SignalP"/>
    </source>
</evidence>
<dbReference type="EMBL" id="CP019070">
    <property type="protein sequence ID" value="APW64766.1"/>
    <property type="molecule type" value="Genomic_DNA"/>
</dbReference>
<feature type="coiled-coil region" evidence="4">
    <location>
        <begin position="540"/>
        <end position="578"/>
    </location>
</feature>
<gene>
    <name evidence="8" type="ORF">LPB137_02345</name>
</gene>
<organism evidence="8 9">
    <name type="scientific">Poseidonibacter parvus</name>
    <dbReference type="NCBI Taxonomy" id="1850254"/>
    <lineage>
        <taxon>Bacteria</taxon>
        <taxon>Pseudomonadati</taxon>
        <taxon>Campylobacterota</taxon>
        <taxon>Epsilonproteobacteria</taxon>
        <taxon>Campylobacterales</taxon>
        <taxon>Arcobacteraceae</taxon>
        <taxon>Poseidonibacter</taxon>
    </lineage>
</organism>
<keyword evidence="9" id="KW-1185">Reference proteome</keyword>
<dbReference type="SUPFAM" id="SSF55874">
    <property type="entry name" value="ATPase domain of HSP90 chaperone/DNA topoisomerase II/histidine kinase"/>
    <property type="match status" value="1"/>
</dbReference>
<dbReference type="Gene3D" id="1.10.287.130">
    <property type="match status" value="1"/>
</dbReference>
<dbReference type="InterPro" id="IPR001638">
    <property type="entry name" value="Solute-binding_3/MltF_N"/>
</dbReference>
<evidence type="ECO:0000256" key="2">
    <source>
        <dbReference type="ARBA" id="ARBA00012438"/>
    </source>
</evidence>
<dbReference type="CDD" id="cd00082">
    <property type="entry name" value="HisKA"/>
    <property type="match status" value="1"/>
</dbReference>
<dbReference type="Gene3D" id="3.30.565.10">
    <property type="entry name" value="Histidine kinase-like ATPase, C-terminal domain"/>
    <property type="match status" value="1"/>
</dbReference>
<evidence type="ECO:0000313" key="9">
    <source>
        <dbReference type="Proteomes" id="UP000186074"/>
    </source>
</evidence>
<accession>A0A1P8KJT3</accession>
<dbReference type="Gene3D" id="3.40.190.10">
    <property type="entry name" value="Periplasmic binding protein-like II"/>
    <property type="match status" value="4"/>
</dbReference>
<proteinExistence type="predicted"/>
<dbReference type="PANTHER" id="PTHR35936">
    <property type="entry name" value="MEMBRANE-BOUND LYTIC MUREIN TRANSGLYCOSYLASE F"/>
    <property type="match status" value="1"/>
</dbReference>
<dbReference type="SUPFAM" id="SSF47384">
    <property type="entry name" value="Homodimeric domain of signal transducing histidine kinase"/>
    <property type="match status" value="1"/>
</dbReference>
<evidence type="ECO:0000256" key="5">
    <source>
        <dbReference type="SAM" id="Phobius"/>
    </source>
</evidence>
<dbReference type="InterPro" id="IPR036890">
    <property type="entry name" value="HATPase_C_sf"/>
</dbReference>
<dbReference type="Pfam" id="PF02518">
    <property type="entry name" value="HATPase_c"/>
    <property type="match status" value="1"/>
</dbReference>
<dbReference type="RefSeq" id="WP_076083880.1">
    <property type="nucleotide sequence ID" value="NZ_CP019070.1"/>
</dbReference>
<feature type="domain" description="Histidine kinase" evidence="7">
    <location>
        <begin position="594"/>
        <end position="817"/>
    </location>
</feature>
<dbReference type="CDD" id="cd01007">
    <property type="entry name" value="PBP2_BvgS_HisK_like"/>
    <property type="match status" value="1"/>
</dbReference>
<dbReference type="SUPFAM" id="SSF53850">
    <property type="entry name" value="Periplasmic binding protein-like II"/>
    <property type="match status" value="2"/>
</dbReference>
<dbReference type="Proteomes" id="UP000186074">
    <property type="component" value="Chromosome"/>
</dbReference>
<dbReference type="Pfam" id="PF00497">
    <property type="entry name" value="SBP_bac_3"/>
    <property type="match status" value="2"/>
</dbReference>
<dbReference type="SMART" id="SM00062">
    <property type="entry name" value="PBPb"/>
    <property type="match status" value="2"/>
</dbReference>
<feature type="transmembrane region" description="Helical" evidence="5">
    <location>
        <begin position="510"/>
        <end position="531"/>
    </location>
</feature>
<dbReference type="InterPro" id="IPR036097">
    <property type="entry name" value="HisK_dim/P_sf"/>
</dbReference>
<name>A0A1P8KJT3_9BACT</name>
<dbReference type="InterPro" id="IPR003594">
    <property type="entry name" value="HATPase_dom"/>
</dbReference>
<dbReference type="EC" id="2.7.13.3" evidence="2"/>
<keyword evidence="5" id="KW-1133">Transmembrane helix</keyword>
<evidence type="ECO:0000313" key="8">
    <source>
        <dbReference type="EMBL" id="APW64766.1"/>
    </source>
</evidence>
<dbReference type="STRING" id="1850254.LPB137_02345"/>
<evidence type="ECO:0000259" key="7">
    <source>
        <dbReference type="PROSITE" id="PS50109"/>
    </source>
</evidence>
<dbReference type="PROSITE" id="PS50109">
    <property type="entry name" value="HIS_KIN"/>
    <property type="match status" value="1"/>
</dbReference>
<comment type="catalytic activity">
    <reaction evidence="1">
        <text>ATP + protein L-histidine = ADP + protein N-phospho-L-histidine.</text>
        <dbReference type="EC" id="2.7.13.3"/>
    </reaction>
</comment>
<keyword evidence="4" id="KW-0175">Coiled coil</keyword>
<feature type="signal peptide" evidence="6">
    <location>
        <begin position="1"/>
        <end position="16"/>
    </location>
</feature>
<keyword evidence="5" id="KW-0472">Membrane</keyword>
<reference evidence="8 9" key="1">
    <citation type="submission" date="2017-01" db="EMBL/GenBank/DDBJ databases">
        <title>Genome sequencing of Arcobacter sp. LPB0137.</title>
        <authorList>
            <person name="Lee G.-W."/>
            <person name="Yi H."/>
        </authorList>
    </citation>
    <scope>NUCLEOTIDE SEQUENCE [LARGE SCALE GENOMIC DNA]</scope>
    <source>
        <strain evidence="8 9">LPB0137</strain>
    </source>
</reference>
<dbReference type="KEGG" id="alp:LPB137_02345"/>
<dbReference type="InterPro" id="IPR003661">
    <property type="entry name" value="HisK_dim/P_dom"/>
</dbReference>
<keyword evidence="5" id="KW-0812">Transmembrane</keyword>
<dbReference type="AlphaFoldDB" id="A0A1P8KJT3"/>
<feature type="chain" id="PRO_5012614006" description="histidine kinase" evidence="6">
    <location>
        <begin position="17"/>
        <end position="817"/>
    </location>
</feature>